<dbReference type="InterPro" id="IPR002182">
    <property type="entry name" value="NB-ARC"/>
</dbReference>
<dbReference type="EMBL" id="CAJHUC010000931">
    <property type="protein sequence ID" value="CAD7698980.1"/>
    <property type="molecule type" value="Genomic_DNA"/>
</dbReference>
<sequence length="612" mass="67768">MSRPVDLSFPMVASPPISNLYPNDKVYTFKFDLDKNEPLQMVQLTVVENARCPQLNGIVDSNFCVDARGAGMEPGCSGGPVILASVSPVVDIEVGTPENDVIAGVVSYTNYSDIENSGVVCVIASEVHAWIQNVTASREHEPDQSTAVRIRVEGICLGVGTTVLAVAVAVLVVLPRVAARRNRNPEDFVDSSGVGSFPGLGTVMESHVHQLGWKETLTSQELREATCAPPLPQQYVPRSGPVKEIVANLIQTTDQLSGLERREGSLRIRLSIEGLGGIGKTVLATAAVQDVQVQAAFKDGIFWVSCRQYGSPSGRGALPLLQEIRRRVLSLYRGQTFPFGTSETLGDGDWLAAINDLFRGRDCLVVLDDLRSKELLDEVEDLDCELLVTSQLWRLIEDAPHKTCLQVGPLAGEESRRLLENVAGNGVHRQEAGQLVASCGGHPLALVILGLRLCEVLDRDRLRMRSTVGAFFGTLSDPVCKFRVRMPPNADCLNPEDRERHWTLMRCFDFALDALDREERECYILLAALEPGAHATSPSLRTLWDMGSMEKAERMIFVLRMHCLLQPRRRERGRPWAWGLQPLQHDHVRAISMSNSQRRKLLEDRLRGWHCY</sequence>
<evidence type="ECO:0000313" key="4">
    <source>
        <dbReference type="EMBL" id="CAD7698980.1"/>
    </source>
</evidence>
<feature type="domain" description="Peptidase S1" evidence="2">
    <location>
        <begin position="31"/>
        <end position="131"/>
    </location>
</feature>
<evidence type="ECO:0000259" key="2">
    <source>
        <dbReference type="Pfam" id="PF00089"/>
    </source>
</evidence>
<dbReference type="InterPro" id="IPR036388">
    <property type="entry name" value="WH-like_DNA-bd_sf"/>
</dbReference>
<dbReference type="PANTHER" id="PTHR22845:SF5">
    <property type="entry name" value="APOPTOTIC PROTEASE-ACTIVATING FACTOR 1"/>
    <property type="match status" value="1"/>
</dbReference>
<dbReference type="InterPro" id="IPR009003">
    <property type="entry name" value="Peptidase_S1_PA"/>
</dbReference>
<dbReference type="Pfam" id="PF00931">
    <property type="entry name" value="NB-ARC"/>
    <property type="match status" value="1"/>
</dbReference>
<dbReference type="SUPFAM" id="SSF52540">
    <property type="entry name" value="P-loop containing nucleoside triphosphate hydrolases"/>
    <property type="match status" value="1"/>
</dbReference>
<dbReference type="Pfam" id="PF00089">
    <property type="entry name" value="Trypsin"/>
    <property type="match status" value="1"/>
</dbReference>
<dbReference type="PANTHER" id="PTHR22845">
    <property type="entry name" value="APOPTOTIC PROTEASE-ACTIVATING FACTOR 1"/>
    <property type="match status" value="1"/>
</dbReference>
<name>A0A8S1IVL4_9CHLO</name>
<comment type="caution">
    <text evidence="4">The sequence shown here is derived from an EMBL/GenBank/DDBJ whole genome shotgun (WGS) entry which is preliminary data.</text>
</comment>
<dbReference type="PRINTS" id="PR00364">
    <property type="entry name" value="DISEASERSIST"/>
</dbReference>
<dbReference type="Gene3D" id="3.40.50.300">
    <property type="entry name" value="P-loop containing nucleotide triphosphate hydrolases"/>
    <property type="match status" value="1"/>
</dbReference>
<dbReference type="GO" id="GO:0004252">
    <property type="term" value="F:serine-type endopeptidase activity"/>
    <property type="evidence" value="ECO:0007669"/>
    <property type="project" value="InterPro"/>
</dbReference>
<protein>
    <recommendedName>
        <fullName evidence="6">NB-ARC domain-containing protein</fullName>
    </recommendedName>
</protein>
<keyword evidence="1" id="KW-0053">Apoptosis</keyword>
<reference evidence="4" key="1">
    <citation type="submission" date="2020-12" db="EMBL/GenBank/DDBJ databases">
        <authorList>
            <person name="Iha C."/>
        </authorList>
    </citation>
    <scope>NUCLEOTIDE SEQUENCE</scope>
</reference>
<organism evidence="4 5">
    <name type="scientific">Ostreobium quekettii</name>
    <dbReference type="NCBI Taxonomy" id="121088"/>
    <lineage>
        <taxon>Eukaryota</taxon>
        <taxon>Viridiplantae</taxon>
        <taxon>Chlorophyta</taxon>
        <taxon>core chlorophytes</taxon>
        <taxon>Ulvophyceae</taxon>
        <taxon>TCBD clade</taxon>
        <taxon>Bryopsidales</taxon>
        <taxon>Ostreobineae</taxon>
        <taxon>Ostreobiaceae</taxon>
        <taxon>Ostreobium</taxon>
    </lineage>
</organism>
<evidence type="ECO:0000259" key="3">
    <source>
        <dbReference type="Pfam" id="PF00931"/>
    </source>
</evidence>
<evidence type="ECO:0000313" key="5">
    <source>
        <dbReference type="Proteomes" id="UP000708148"/>
    </source>
</evidence>
<gene>
    <name evidence="4" type="ORF">OSTQU699_LOCUS4339</name>
</gene>
<evidence type="ECO:0000256" key="1">
    <source>
        <dbReference type="ARBA" id="ARBA00022703"/>
    </source>
</evidence>
<dbReference type="Gene3D" id="2.40.10.10">
    <property type="entry name" value="Trypsin-like serine proteases"/>
    <property type="match status" value="1"/>
</dbReference>
<evidence type="ECO:0008006" key="6">
    <source>
        <dbReference type="Google" id="ProtNLM"/>
    </source>
</evidence>
<keyword evidence="5" id="KW-1185">Reference proteome</keyword>
<feature type="domain" description="NB-ARC" evidence="3">
    <location>
        <begin position="266"/>
        <end position="424"/>
    </location>
</feature>
<dbReference type="GO" id="GO:0043531">
    <property type="term" value="F:ADP binding"/>
    <property type="evidence" value="ECO:0007669"/>
    <property type="project" value="InterPro"/>
</dbReference>
<dbReference type="InterPro" id="IPR001254">
    <property type="entry name" value="Trypsin_dom"/>
</dbReference>
<dbReference type="AlphaFoldDB" id="A0A8S1IVL4"/>
<dbReference type="GO" id="GO:0005829">
    <property type="term" value="C:cytosol"/>
    <property type="evidence" value="ECO:0007669"/>
    <property type="project" value="UniProtKB-ARBA"/>
</dbReference>
<dbReference type="InterPro" id="IPR043504">
    <property type="entry name" value="Peptidase_S1_PA_chymotrypsin"/>
</dbReference>
<dbReference type="Proteomes" id="UP000708148">
    <property type="component" value="Unassembled WGS sequence"/>
</dbReference>
<dbReference type="SUPFAM" id="SSF50494">
    <property type="entry name" value="Trypsin-like serine proteases"/>
    <property type="match status" value="1"/>
</dbReference>
<proteinExistence type="predicted"/>
<dbReference type="GO" id="GO:0006508">
    <property type="term" value="P:proteolysis"/>
    <property type="evidence" value="ECO:0007669"/>
    <property type="project" value="InterPro"/>
</dbReference>
<dbReference type="Gene3D" id="1.10.10.10">
    <property type="entry name" value="Winged helix-like DNA-binding domain superfamily/Winged helix DNA-binding domain"/>
    <property type="match status" value="1"/>
</dbReference>
<dbReference type="InterPro" id="IPR027417">
    <property type="entry name" value="P-loop_NTPase"/>
</dbReference>
<dbReference type="OrthoDB" id="1357022at2759"/>
<accession>A0A8S1IVL4</accession>